<dbReference type="InterPro" id="IPR017888">
    <property type="entry name" value="CYC/TB1_R_domain"/>
</dbReference>
<name>G0Y2M7_9MAGN</name>
<sequence>SPFQHQQNTVVDTNTNMEMFSKDVINDVEDILKDDVFQVVSAEMSIPQKRLPKKDRHSKIVTAQGLRDRRVRMSLDIARQFFDLQDTLGFDKPSKTVEWLLIKSNTAIKDLSGRIPEPPLMHDFNGGTKNVSSPSECEVVSGNKTQKRVVAKTGASLKEKKVRTRHLAPRHPIAKESRDKARERAKMRTMAKKESRVRQCSVGSGEESGRIGQEVKLSLEVGTDAKEQ</sequence>
<accession>G0Y2M7</accession>
<dbReference type="InterPro" id="IPR017887">
    <property type="entry name" value="TF_TCP_subgr"/>
</dbReference>
<evidence type="ECO:0000256" key="1">
    <source>
        <dbReference type="ARBA" id="ARBA00004123"/>
    </source>
</evidence>
<evidence type="ECO:0000256" key="6">
    <source>
        <dbReference type="SAM" id="MobiDB-lite"/>
    </source>
</evidence>
<dbReference type="GO" id="GO:0043565">
    <property type="term" value="F:sequence-specific DNA binding"/>
    <property type="evidence" value="ECO:0007669"/>
    <property type="project" value="TreeGrafter"/>
</dbReference>
<organism evidence="9">
    <name type="scientific">Circaeaster agrestis</name>
    <dbReference type="NCBI Taxonomy" id="39288"/>
    <lineage>
        <taxon>Eukaryota</taxon>
        <taxon>Viridiplantae</taxon>
        <taxon>Streptophyta</taxon>
        <taxon>Embryophyta</taxon>
        <taxon>Tracheophyta</taxon>
        <taxon>Spermatophyta</taxon>
        <taxon>Magnoliopsida</taxon>
        <taxon>Ranunculales</taxon>
        <taxon>Circaeasteraceae</taxon>
        <taxon>Circaeaster</taxon>
    </lineage>
</organism>
<evidence type="ECO:0000313" key="9">
    <source>
        <dbReference type="EMBL" id="AEJ73204.1"/>
    </source>
</evidence>
<dbReference type="PROSITE" id="PS51369">
    <property type="entry name" value="TCP"/>
    <property type="match status" value="1"/>
</dbReference>
<dbReference type="PANTHER" id="PTHR31072:SF93">
    <property type="entry name" value="TRANSCRIPTION FACTOR TCP24"/>
    <property type="match status" value="1"/>
</dbReference>
<dbReference type="GO" id="GO:2000032">
    <property type="term" value="P:regulation of secondary shoot formation"/>
    <property type="evidence" value="ECO:0007669"/>
    <property type="project" value="TreeGrafter"/>
</dbReference>
<feature type="non-terminal residue" evidence="9">
    <location>
        <position position="228"/>
    </location>
</feature>
<evidence type="ECO:0000256" key="4">
    <source>
        <dbReference type="ARBA" id="ARBA00023163"/>
    </source>
</evidence>
<protein>
    <submittedName>
        <fullName evidence="9">CYC-like protein 1a</fullName>
    </submittedName>
</protein>
<feature type="domain" description="TCP" evidence="7">
    <location>
        <begin position="53"/>
        <end position="111"/>
    </location>
</feature>
<dbReference type="PROSITE" id="PS51370">
    <property type="entry name" value="R"/>
    <property type="match status" value="1"/>
</dbReference>
<keyword evidence="4" id="KW-0804">Transcription</keyword>
<keyword evidence="5" id="KW-0539">Nucleus</keyword>
<dbReference type="GO" id="GO:0003700">
    <property type="term" value="F:DNA-binding transcription factor activity"/>
    <property type="evidence" value="ECO:0007669"/>
    <property type="project" value="InterPro"/>
</dbReference>
<evidence type="ECO:0000259" key="8">
    <source>
        <dbReference type="PROSITE" id="PS51370"/>
    </source>
</evidence>
<evidence type="ECO:0000259" key="7">
    <source>
        <dbReference type="PROSITE" id="PS51369"/>
    </source>
</evidence>
<feature type="region of interest" description="Disordered" evidence="6">
    <location>
        <begin position="188"/>
        <end position="211"/>
    </location>
</feature>
<dbReference type="Pfam" id="PF03634">
    <property type="entry name" value="TCP"/>
    <property type="match status" value="1"/>
</dbReference>
<dbReference type="EMBL" id="HQ599293">
    <property type="protein sequence ID" value="AEJ73204.1"/>
    <property type="molecule type" value="Genomic_DNA"/>
</dbReference>
<dbReference type="GO" id="GO:0005634">
    <property type="term" value="C:nucleus"/>
    <property type="evidence" value="ECO:0007669"/>
    <property type="project" value="UniProtKB-SubCell"/>
</dbReference>
<feature type="non-terminal residue" evidence="9">
    <location>
        <position position="1"/>
    </location>
</feature>
<dbReference type="PANTHER" id="PTHR31072">
    <property type="entry name" value="TRANSCRIPTION FACTOR TCP4-RELATED"/>
    <property type="match status" value="1"/>
</dbReference>
<proteinExistence type="predicted"/>
<reference evidence="9" key="1">
    <citation type="journal article" date="2013" name="PLoS ONE">
        <title>Combining Phylogenetic and Syntenic Analyses for Understanding the Evolution of TCP ECE Genes in Eudicots.</title>
        <authorList>
            <person name="Citerne H.L."/>
            <person name="Le Guilloux M."/>
            <person name="Sannier J."/>
            <person name="Nadot S."/>
            <person name="Damerval C."/>
        </authorList>
    </citation>
    <scope>NUCLEOTIDE SEQUENCE</scope>
</reference>
<evidence type="ECO:0000256" key="2">
    <source>
        <dbReference type="ARBA" id="ARBA00023015"/>
    </source>
</evidence>
<comment type="subcellular location">
    <subcellularLocation>
        <location evidence="1">Nucleus</location>
    </subcellularLocation>
</comment>
<evidence type="ECO:0000256" key="5">
    <source>
        <dbReference type="ARBA" id="ARBA00023242"/>
    </source>
</evidence>
<evidence type="ECO:0000256" key="3">
    <source>
        <dbReference type="ARBA" id="ARBA00023125"/>
    </source>
</evidence>
<keyword evidence="2" id="KW-0805">Transcription regulation</keyword>
<feature type="domain" description="R" evidence="8">
    <location>
        <begin position="175"/>
        <end position="192"/>
    </location>
</feature>
<dbReference type="InterPro" id="IPR005333">
    <property type="entry name" value="Transcription_factor_TCP"/>
</dbReference>
<dbReference type="AlphaFoldDB" id="G0Y2M7"/>
<keyword evidence="3" id="KW-0238">DNA-binding</keyword>
<feature type="compositionally biased region" description="Basic and acidic residues" evidence="6">
    <location>
        <begin position="188"/>
        <end position="197"/>
    </location>
</feature>